<keyword evidence="9 11" id="KW-0408">Iron</keyword>
<keyword evidence="7" id="KW-0249">Electron transport</keyword>
<dbReference type="PROSITE" id="PS51007">
    <property type="entry name" value="CYTC"/>
    <property type="match status" value="1"/>
</dbReference>
<feature type="transmembrane region" description="Helical" evidence="12">
    <location>
        <begin position="96"/>
        <end position="118"/>
    </location>
</feature>
<dbReference type="KEGG" id="sdyn:Mal52_57980"/>
<keyword evidence="17" id="KW-1185">Reference proteome</keyword>
<dbReference type="CDD" id="cd00284">
    <property type="entry name" value="Cytochrome_b_N"/>
    <property type="match status" value="1"/>
</dbReference>
<feature type="transmembrane region" description="Helical" evidence="12">
    <location>
        <begin position="315"/>
        <end position="335"/>
    </location>
</feature>
<dbReference type="SUPFAM" id="SSF81342">
    <property type="entry name" value="Transmembrane di-heme cytochromes"/>
    <property type="match status" value="1"/>
</dbReference>
<feature type="domain" description="Cytochrome b/b6 C-terminal region profile" evidence="14">
    <location>
        <begin position="238"/>
        <end position="370"/>
    </location>
</feature>
<evidence type="ECO:0000259" key="15">
    <source>
        <dbReference type="PROSITE" id="PS51007"/>
    </source>
</evidence>
<dbReference type="InterPro" id="IPR036909">
    <property type="entry name" value="Cyt_c-like_dom_sf"/>
</dbReference>
<evidence type="ECO:0000256" key="1">
    <source>
        <dbReference type="ARBA" id="ARBA00004141"/>
    </source>
</evidence>
<feature type="transmembrane region" description="Helical" evidence="12">
    <location>
        <begin position="40"/>
        <end position="67"/>
    </location>
</feature>
<keyword evidence="8 12" id="KW-1133">Transmembrane helix</keyword>
<evidence type="ECO:0000256" key="9">
    <source>
        <dbReference type="ARBA" id="ARBA00023004"/>
    </source>
</evidence>
<proteinExistence type="predicted"/>
<dbReference type="GO" id="GO:0022904">
    <property type="term" value="P:respiratory electron transport chain"/>
    <property type="evidence" value="ECO:0007669"/>
    <property type="project" value="InterPro"/>
</dbReference>
<dbReference type="InterPro" id="IPR016174">
    <property type="entry name" value="Di-haem_cyt_TM"/>
</dbReference>
<keyword evidence="10 12" id="KW-0472">Membrane</keyword>
<feature type="transmembrane region" description="Helical" evidence="12">
    <location>
        <begin position="257"/>
        <end position="275"/>
    </location>
</feature>
<feature type="domain" description="Cytochrome b/b6 N-terminal region profile" evidence="13">
    <location>
        <begin position="8"/>
        <end position="223"/>
    </location>
</feature>
<dbReference type="InterPro" id="IPR048259">
    <property type="entry name" value="Cytochrome_b_N_euk/bac"/>
</dbReference>
<dbReference type="GO" id="GO:0016491">
    <property type="term" value="F:oxidoreductase activity"/>
    <property type="evidence" value="ECO:0007669"/>
    <property type="project" value="InterPro"/>
</dbReference>
<dbReference type="PROSITE" id="PS51003">
    <property type="entry name" value="CYTB_CTER"/>
    <property type="match status" value="1"/>
</dbReference>
<dbReference type="RefSeq" id="WP_145380039.1">
    <property type="nucleotide sequence ID" value="NZ_CP036276.1"/>
</dbReference>
<evidence type="ECO:0000256" key="7">
    <source>
        <dbReference type="ARBA" id="ARBA00022982"/>
    </source>
</evidence>
<evidence type="ECO:0000256" key="8">
    <source>
        <dbReference type="ARBA" id="ARBA00022989"/>
    </source>
</evidence>
<dbReference type="SUPFAM" id="SSF46626">
    <property type="entry name" value="Cytochrome c"/>
    <property type="match status" value="1"/>
</dbReference>
<feature type="domain" description="Cytochrome c" evidence="15">
    <location>
        <begin position="393"/>
        <end position="470"/>
    </location>
</feature>
<protein>
    <submittedName>
        <fullName evidence="16">Cytochrome b6</fullName>
    </submittedName>
</protein>
<dbReference type="PANTHER" id="PTHR19271">
    <property type="entry name" value="CYTOCHROME B"/>
    <property type="match status" value="1"/>
</dbReference>
<keyword evidence="2" id="KW-0813">Transport</keyword>
<evidence type="ECO:0000256" key="11">
    <source>
        <dbReference type="PROSITE-ProRule" id="PRU00433"/>
    </source>
</evidence>
<dbReference type="AlphaFoldDB" id="A0A517ZXS3"/>
<dbReference type="InterPro" id="IPR005798">
    <property type="entry name" value="Cyt_b/b6_C"/>
</dbReference>
<evidence type="ECO:0000313" key="17">
    <source>
        <dbReference type="Proteomes" id="UP000319383"/>
    </source>
</evidence>
<dbReference type="Gene3D" id="1.10.760.10">
    <property type="entry name" value="Cytochrome c-like domain"/>
    <property type="match status" value="1"/>
</dbReference>
<evidence type="ECO:0000256" key="10">
    <source>
        <dbReference type="ARBA" id="ARBA00023136"/>
    </source>
</evidence>
<evidence type="ECO:0000256" key="3">
    <source>
        <dbReference type="ARBA" id="ARBA00022617"/>
    </source>
</evidence>
<dbReference type="GO" id="GO:0046872">
    <property type="term" value="F:metal ion binding"/>
    <property type="evidence" value="ECO:0007669"/>
    <property type="project" value="UniProtKB-KW"/>
</dbReference>
<feature type="transmembrane region" description="Helical" evidence="12">
    <location>
        <begin position="124"/>
        <end position="146"/>
    </location>
</feature>
<dbReference type="Pfam" id="PF00033">
    <property type="entry name" value="Cytochrome_B"/>
    <property type="match status" value="1"/>
</dbReference>
<name>A0A517ZXS3_9PLAN</name>
<dbReference type="InterPro" id="IPR005797">
    <property type="entry name" value="Cyt_b/b6_N"/>
</dbReference>
<evidence type="ECO:0000256" key="12">
    <source>
        <dbReference type="SAM" id="Phobius"/>
    </source>
</evidence>
<gene>
    <name evidence="16" type="primary">petB</name>
    <name evidence="16" type="ORF">Mal52_57980</name>
</gene>
<keyword evidence="4" id="KW-0679">Respiratory chain</keyword>
<evidence type="ECO:0000259" key="14">
    <source>
        <dbReference type="PROSITE" id="PS51003"/>
    </source>
</evidence>
<evidence type="ECO:0000256" key="5">
    <source>
        <dbReference type="ARBA" id="ARBA00022692"/>
    </source>
</evidence>
<evidence type="ECO:0000256" key="4">
    <source>
        <dbReference type="ARBA" id="ARBA00022660"/>
    </source>
</evidence>
<dbReference type="Proteomes" id="UP000319383">
    <property type="component" value="Chromosome"/>
</dbReference>
<sequence>MKQAIGKLLWWFEERLELRTSLWTVMRHPIPRDLRTQVGWLYVFGSTAMTLLVLQIVTGIGLGMVYVPSAGEAYESLEHINYNVELGWMLRAIHNWSANGMVVLVVVHMTQVFLMGAYKYPRELTWMIGVVLFLLTLGMAFTGQVLRWDADSYWGLGVGVAMVGRIPYIGPELVELMLGGPTVGADTLSRFFALHVFVMPGLLFASLTVHLYLVVRKGISEPPKPDDLVDPETYVEKYEEKLKTGDPFFPDVFLRDAAFIGLTLLVIVGMSAILGPDGPGAPPDPTLLAVEPLPDWYFLPAFAVLALSPPSLETGIILIAPVIIVAIMFLFPVFAGKGQRSPRRRPVAVLIVIGCFLSYCVLWQLGVQEPWSPHMTAWSGVPVPTHMIKGRSPKELQGAAILQEKTCRNCHALDGQGGQRGPDLTVVATRLTRDQLIRQVVQGGGNMPAYGKELNRFEVEALVSFLETLKPEGYASAEASVVTDRAD</sequence>
<comment type="subcellular location">
    <subcellularLocation>
        <location evidence="1">Membrane</location>
        <topology evidence="1">Multi-pass membrane protein</topology>
    </subcellularLocation>
</comment>
<dbReference type="GO" id="GO:0009055">
    <property type="term" value="F:electron transfer activity"/>
    <property type="evidence" value="ECO:0007669"/>
    <property type="project" value="InterPro"/>
</dbReference>
<dbReference type="InterPro" id="IPR009056">
    <property type="entry name" value="Cyt_c-like_dom"/>
</dbReference>
<dbReference type="EMBL" id="CP036276">
    <property type="protein sequence ID" value="QDU47270.1"/>
    <property type="molecule type" value="Genomic_DNA"/>
</dbReference>
<evidence type="ECO:0000259" key="13">
    <source>
        <dbReference type="PROSITE" id="PS51002"/>
    </source>
</evidence>
<keyword evidence="6 11" id="KW-0479">Metal-binding</keyword>
<feature type="transmembrane region" description="Helical" evidence="12">
    <location>
        <begin position="191"/>
        <end position="215"/>
    </location>
</feature>
<dbReference type="InterPro" id="IPR027387">
    <property type="entry name" value="Cytb/b6-like_sf"/>
</dbReference>
<evidence type="ECO:0000313" key="16">
    <source>
        <dbReference type="EMBL" id="QDU47270.1"/>
    </source>
</evidence>
<dbReference type="PROSITE" id="PS51002">
    <property type="entry name" value="CYTB_NTER"/>
    <property type="match status" value="1"/>
</dbReference>
<dbReference type="GO" id="GO:0020037">
    <property type="term" value="F:heme binding"/>
    <property type="evidence" value="ECO:0007669"/>
    <property type="project" value="InterPro"/>
</dbReference>
<feature type="transmembrane region" description="Helical" evidence="12">
    <location>
        <begin position="347"/>
        <end position="366"/>
    </location>
</feature>
<dbReference type="Gene3D" id="1.20.810.10">
    <property type="entry name" value="Cytochrome Bc1 Complex, Chain C"/>
    <property type="match status" value="1"/>
</dbReference>
<dbReference type="InterPro" id="IPR036150">
    <property type="entry name" value="Cyt_b/b6_C_sf"/>
</dbReference>
<organism evidence="16 17">
    <name type="scientific">Symmachiella dynata</name>
    <dbReference type="NCBI Taxonomy" id="2527995"/>
    <lineage>
        <taxon>Bacteria</taxon>
        <taxon>Pseudomonadati</taxon>
        <taxon>Planctomycetota</taxon>
        <taxon>Planctomycetia</taxon>
        <taxon>Planctomycetales</taxon>
        <taxon>Planctomycetaceae</taxon>
        <taxon>Symmachiella</taxon>
    </lineage>
</organism>
<evidence type="ECO:0000256" key="6">
    <source>
        <dbReference type="ARBA" id="ARBA00022723"/>
    </source>
</evidence>
<dbReference type="SUPFAM" id="SSF81648">
    <property type="entry name" value="a domain/subunit of cytochrome bc1 complex (Ubiquinol-cytochrome c reductase)"/>
    <property type="match status" value="1"/>
</dbReference>
<reference evidence="16 17" key="1">
    <citation type="submission" date="2019-02" db="EMBL/GenBank/DDBJ databases">
        <title>Deep-cultivation of Planctomycetes and their phenomic and genomic characterization uncovers novel biology.</title>
        <authorList>
            <person name="Wiegand S."/>
            <person name="Jogler M."/>
            <person name="Boedeker C."/>
            <person name="Pinto D."/>
            <person name="Vollmers J."/>
            <person name="Rivas-Marin E."/>
            <person name="Kohn T."/>
            <person name="Peeters S.H."/>
            <person name="Heuer A."/>
            <person name="Rast P."/>
            <person name="Oberbeckmann S."/>
            <person name="Bunk B."/>
            <person name="Jeske O."/>
            <person name="Meyerdierks A."/>
            <person name="Storesund J.E."/>
            <person name="Kallscheuer N."/>
            <person name="Luecker S."/>
            <person name="Lage O.M."/>
            <person name="Pohl T."/>
            <person name="Merkel B.J."/>
            <person name="Hornburger P."/>
            <person name="Mueller R.-W."/>
            <person name="Bruemmer F."/>
            <person name="Labrenz M."/>
            <person name="Spormann A.M."/>
            <person name="Op den Camp H."/>
            <person name="Overmann J."/>
            <person name="Amann R."/>
            <person name="Jetten M.S.M."/>
            <person name="Mascher T."/>
            <person name="Medema M.H."/>
            <person name="Devos D.P."/>
            <person name="Kaster A.-K."/>
            <person name="Ovreas L."/>
            <person name="Rohde M."/>
            <person name="Galperin M.Y."/>
            <person name="Jogler C."/>
        </authorList>
    </citation>
    <scope>NUCLEOTIDE SEQUENCE [LARGE SCALE GENOMIC DNA]</scope>
    <source>
        <strain evidence="16 17">Mal52</strain>
    </source>
</reference>
<dbReference type="PANTHER" id="PTHR19271:SF16">
    <property type="entry name" value="CYTOCHROME B"/>
    <property type="match status" value="1"/>
</dbReference>
<dbReference type="GO" id="GO:0016020">
    <property type="term" value="C:membrane"/>
    <property type="evidence" value="ECO:0007669"/>
    <property type="project" value="UniProtKB-SubCell"/>
</dbReference>
<evidence type="ECO:0000256" key="2">
    <source>
        <dbReference type="ARBA" id="ARBA00022448"/>
    </source>
</evidence>
<keyword evidence="3 11" id="KW-0349">Heme</keyword>
<keyword evidence="5 12" id="KW-0812">Transmembrane</keyword>
<dbReference type="Pfam" id="PF13442">
    <property type="entry name" value="Cytochrome_CBB3"/>
    <property type="match status" value="1"/>
</dbReference>
<dbReference type="Pfam" id="PF00032">
    <property type="entry name" value="Cytochrom_B_C"/>
    <property type="match status" value="1"/>
</dbReference>
<accession>A0A517ZXS3</accession>